<dbReference type="InterPro" id="IPR011333">
    <property type="entry name" value="SKP1/BTB/POZ_sf"/>
</dbReference>
<dbReference type="Gene3D" id="3.30.710.10">
    <property type="entry name" value="Potassium Channel Kv1.1, Chain A"/>
    <property type="match status" value="1"/>
</dbReference>
<sequence>MLDVGKWPVFALLPPEELRLIRQACVFGSAANEAIYITVNDEVFALGTNCSGCLGLGDTQSTIEPRRIDILCGKKIVSLSYGTGPHVVIATADGEVYAWGHNGYSQLGNGTTNHGLTPALVSTNLISKRVKEVACGSHHTIALTTEGEVYAWGYNNSGQVGSGSTANQPTPRRVSSCLQNKVVVNIACGQLCSMAVLDNGEVRFIYSWGANSYGQLGTGNKSNQAVSCGYAHTLALTDEGFVYSWGANFLMFTKLLLEVAACHTSHTSAAKTQSGQVLMWGQCRGQAVAYPHLTHFTNTDDVFACFATPAVTWHLLSVDGDDYLTVAQSLKREFDSPEISDLKFLVDGKCIHVHKALLKIRCEHFRALLNETDEETIEIHQFSYLVYRAFLEYLYTDTINLPPEDAIGLLDLATYYRESRLKRLCQETIKRGITEENAITLLSAAVKYEARDLEEFCFKFCVNHLTAVTQTQAFADMDHDLLKNFISKASRYGAFKN</sequence>
<dbReference type="Proteomes" id="UP000694701">
    <property type="component" value="Unplaced"/>
</dbReference>
<feature type="domain" description="BTB" evidence="3">
    <location>
        <begin position="340"/>
        <end position="403"/>
    </location>
</feature>
<dbReference type="InterPro" id="IPR058923">
    <property type="entry name" value="RCC1-like_dom"/>
</dbReference>
<dbReference type="CDD" id="cd18354">
    <property type="entry name" value="BTB_POZ_RCBTB2_CHC1L"/>
    <property type="match status" value="1"/>
</dbReference>
<dbReference type="SUPFAM" id="SSF54695">
    <property type="entry name" value="POZ domain"/>
    <property type="match status" value="1"/>
</dbReference>
<dbReference type="PANTHER" id="PTHR22872:SF3">
    <property type="entry name" value="RCC1 AND BTB DOMAIN CONTAINING PROTEIN 2"/>
    <property type="match status" value="1"/>
</dbReference>
<dbReference type="InterPro" id="IPR051625">
    <property type="entry name" value="Signaling_Regulatory_Domain"/>
</dbReference>
<dbReference type="PRINTS" id="PR00633">
    <property type="entry name" value="RCCNDNSATION"/>
</dbReference>
<feature type="repeat" description="RCC1" evidence="2">
    <location>
        <begin position="41"/>
        <end position="92"/>
    </location>
</feature>
<dbReference type="Gene3D" id="1.25.40.420">
    <property type="match status" value="1"/>
</dbReference>
<dbReference type="Pfam" id="PF25390">
    <property type="entry name" value="WD40_RLD"/>
    <property type="match status" value="1"/>
</dbReference>
<dbReference type="InterPro" id="IPR000210">
    <property type="entry name" value="BTB/POZ_dom"/>
</dbReference>
<organism evidence="4 5">
    <name type="scientific">Cyprinus carpio</name>
    <name type="common">Common carp</name>
    <dbReference type="NCBI Taxonomy" id="7962"/>
    <lineage>
        <taxon>Eukaryota</taxon>
        <taxon>Metazoa</taxon>
        <taxon>Chordata</taxon>
        <taxon>Craniata</taxon>
        <taxon>Vertebrata</taxon>
        <taxon>Euteleostomi</taxon>
        <taxon>Actinopterygii</taxon>
        <taxon>Neopterygii</taxon>
        <taxon>Teleostei</taxon>
        <taxon>Ostariophysi</taxon>
        <taxon>Cypriniformes</taxon>
        <taxon>Cyprinidae</taxon>
        <taxon>Cyprininae</taxon>
        <taxon>Cyprinus</taxon>
    </lineage>
</organism>
<dbReference type="SMART" id="SM00225">
    <property type="entry name" value="BTB"/>
    <property type="match status" value="1"/>
</dbReference>
<accession>A0A8C2I0N6</accession>
<feature type="repeat" description="RCC1" evidence="2">
    <location>
        <begin position="203"/>
        <end position="239"/>
    </location>
</feature>
<feature type="repeat" description="RCC1" evidence="2">
    <location>
        <begin position="147"/>
        <end position="199"/>
    </location>
</feature>
<dbReference type="Gene3D" id="2.130.10.30">
    <property type="entry name" value="Regulator of chromosome condensation 1/beta-lactamase-inhibitor protein II"/>
    <property type="match status" value="2"/>
</dbReference>
<dbReference type="PROSITE" id="PS50097">
    <property type="entry name" value="BTB"/>
    <property type="match status" value="1"/>
</dbReference>
<dbReference type="Ensembl" id="ENSCCRT00020079492.1">
    <property type="protein sequence ID" value="ENSCCRP00020072393.1"/>
    <property type="gene ID" value="ENSCCRG00020033657.1"/>
</dbReference>
<dbReference type="PROSITE" id="PS50012">
    <property type="entry name" value="RCC1_3"/>
    <property type="match status" value="4"/>
</dbReference>
<proteinExistence type="predicted"/>
<evidence type="ECO:0000256" key="1">
    <source>
        <dbReference type="ARBA" id="ARBA00022737"/>
    </source>
</evidence>
<evidence type="ECO:0000313" key="5">
    <source>
        <dbReference type="Proteomes" id="UP000694701"/>
    </source>
</evidence>
<dbReference type="InterPro" id="IPR009091">
    <property type="entry name" value="RCC1/BLIP-II"/>
</dbReference>
<dbReference type="InterPro" id="IPR000408">
    <property type="entry name" value="Reg_chr_condens"/>
</dbReference>
<evidence type="ECO:0000313" key="4">
    <source>
        <dbReference type="Ensembl" id="ENSCCRP00020072393.1"/>
    </source>
</evidence>
<feature type="repeat" description="RCC1" evidence="2">
    <location>
        <begin position="94"/>
        <end position="146"/>
    </location>
</feature>
<dbReference type="PROSITE" id="PS00626">
    <property type="entry name" value="RCC1_2"/>
    <property type="match status" value="1"/>
</dbReference>
<protein>
    <submittedName>
        <fullName evidence="4">Regulator of chromosome condensation (RCC1) and BTB (POZ) domain containing protein 2</fullName>
    </submittedName>
</protein>
<dbReference type="CDD" id="cd18529">
    <property type="entry name" value="BACK_RCBTB2"/>
    <property type="match status" value="1"/>
</dbReference>
<reference evidence="4" key="1">
    <citation type="submission" date="2025-08" db="UniProtKB">
        <authorList>
            <consortium name="Ensembl"/>
        </authorList>
    </citation>
    <scope>IDENTIFICATION</scope>
</reference>
<dbReference type="PANTHER" id="PTHR22872">
    <property type="entry name" value="BTK-BINDING PROTEIN-RELATED"/>
    <property type="match status" value="1"/>
</dbReference>
<evidence type="ECO:0000256" key="2">
    <source>
        <dbReference type="PROSITE-ProRule" id="PRU00235"/>
    </source>
</evidence>
<dbReference type="SUPFAM" id="SSF50985">
    <property type="entry name" value="RCC1/BLIP-II"/>
    <property type="match status" value="1"/>
</dbReference>
<name>A0A8C2I0N6_CYPCA</name>
<keyword evidence="1" id="KW-0677">Repeat</keyword>
<evidence type="ECO:0000259" key="3">
    <source>
        <dbReference type="PROSITE" id="PS50097"/>
    </source>
</evidence>
<dbReference type="Pfam" id="PF00651">
    <property type="entry name" value="BTB"/>
    <property type="match status" value="1"/>
</dbReference>
<dbReference type="AlphaFoldDB" id="A0A8C2I0N6"/>